<proteinExistence type="predicted"/>
<protein>
    <submittedName>
        <fullName evidence="7">Fucose permease</fullName>
    </submittedName>
</protein>
<evidence type="ECO:0000259" key="6">
    <source>
        <dbReference type="PROSITE" id="PS50850"/>
    </source>
</evidence>
<dbReference type="Gene3D" id="1.20.1250.20">
    <property type="entry name" value="MFS general substrate transporter like domains"/>
    <property type="match status" value="2"/>
</dbReference>
<feature type="transmembrane region" description="Helical" evidence="5">
    <location>
        <begin position="336"/>
        <end position="361"/>
    </location>
</feature>
<evidence type="ECO:0000313" key="7">
    <source>
        <dbReference type="EMBL" id="RZS54703.1"/>
    </source>
</evidence>
<dbReference type="GO" id="GO:0022857">
    <property type="term" value="F:transmembrane transporter activity"/>
    <property type="evidence" value="ECO:0007669"/>
    <property type="project" value="InterPro"/>
</dbReference>
<sequence length="405" mass="42703">MSSSLIHRLGLTLPAHRRVFAGFFLYAFGFGGFFPRLGELQGMMGITEGQLGLGLIGAAMGTLVSLTFAGRLIERIGHRRMLLIVPPLLPIFYAVASHANGTLALFLCLFPAGLFIGAIEVVVNLEADRVEHQEGRRIMNRAHAFWSFGFFGAGLLGALAARAGISPQWQLAGMVPLSLVMTVLLMGRFEAAPHRVAAVDPSAEAAPMFARPTGAILVLVALSLSALVLEGAGFDWSAIYMRDVFQTAPWVGAAAVAIGAFTQAVTRYLADRHVERHSPMKVARLMLTLLGIGNVLVVVANHPALALLGFGLMGVGTSVLFPLAMSAAAQRTDRPAAVNVAALAQIAFVSFMLAPPLLGFIAEHIGIRWSFGLCLPLVLLSLAVTGVLRQRPAASAAAPAGVQSA</sequence>
<feature type="transmembrane region" description="Helical" evidence="5">
    <location>
        <begin position="144"/>
        <end position="163"/>
    </location>
</feature>
<dbReference type="SUPFAM" id="SSF103473">
    <property type="entry name" value="MFS general substrate transporter"/>
    <property type="match status" value="1"/>
</dbReference>
<dbReference type="CDD" id="cd17393">
    <property type="entry name" value="MFS_MosC_like"/>
    <property type="match status" value="1"/>
</dbReference>
<dbReference type="EMBL" id="SGWV01000009">
    <property type="protein sequence ID" value="RZS54703.1"/>
    <property type="molecule type" value="Genomic_DNA"/>
</dbReference>
<feature type="transmembrane region" description="Helical" evidence="5">
    <location>
        <begin position="20"/>
        <end position="38"/>
    </location>
</feature>
<dbReference type="RefSeq" id="WP_130482028.1">
    <property type="nucleotide sequence ID" value="NZ_SGWV01000009.1"/>
</dbReference>
<feature type="domain" description="Major facilitator superfamily (MFS) profile" evidence="6">
    <location>
        <begin position="15"/>
        <end position="393"/>
    </location>
</feature>
<dbReference type="OrthoDB" id="9810941at2"/>
<keyword evidence="3 5" id="KW-1133">Transmembrane helix</keyword>
<dbReference type="GO" id="GO:0016020">
    <property type="term" value="C:membrane"/>
    <property type="evidence" value="ECO:0007669"/>
    <property type="project" value="UniProtKB-SubCell"/>
</dbReference>
<evidence type="ECO:0000256" key="1">
    <source>
        <dbReference type="ARBA" id="ARBA00004141"/>
    </source>
</evidence>
<feature type="transmembrane region" description="Helical" evidence="5">
    <location>
        <begin position="103"/>
        <end position="123"/>
    </location>
</feature>
<feature type="transmembrane region" description="Helical" evidence="5">
    <location>
        <begin position="367"/>
        <end position="388"/>
    </location>
</feature>
<dbReference type="InterPro" id="IPR051788">
    <property type="entry name" value="MFS_Transporter"/>
</dbReference>
<dbReference type="PANTHER" id="PTHR23514">
    <property type="entry name" value="BYPASS OF STOP CODON PROTEIN 6"/>
    <property type="match status" value="1"/>
</dbReference>
<dbReference type="PROSITE" id="PS50850">
    <property type="entry name" value="MFS"/>
    <property type="match status" value="1"/>
</dbReference>
<feature type="transmembrane region" description="Helical" evidence="5">
    <location>
        <begin position="50"/>
        <end position="69"/>
    </location>
</feature>
<keyword evidence="2 5" id="KW-0812">Transmembrane</keyword>
<organism evidence="7 8">
    <name type="scientific">Sphaerotilus mobilis</name>
    <dbReference type="NCBI Taxonomy" id="47994"/>
    <lineage>
        <taxon>Bacteria</taxon>
        <taxon>Pseudomonadati</taxon>
        <taxon>Pseudomonadota</taxon>
        <taxon>Betaproteobacteria</taxon>
        <taxon>Burkholderiales</taxon>
        <taxon>Sphaerotilaceae</taxon>
        <taxon>Sphaerotilus</taxon>
    </lineage>
</organism>
<dbReference type="AlphaFoldDB" id="A0A4Q7LKR1"/>
<evidence type="ECO:0000256" key="2">
    <source>
        <dbReference type="ARBA" id="ARBA00022692"/>
    </source>
</evidence>
<reference evidence="7 8" key="1">
    <citation type="submission" date="2019-02" db="EMBL/GenBank/DDBJ databases">
        <title>Genomic Encyclopedia of Type Strains, Phase IV (KMG-IV): sequencing the most valuable type-strain genomes for metagenomic binning, comparative biology and taxonomic classification.</title>
        <authorList>
            <person name="Goeker M."/>
        </authorList>
    </citation>
    <scope>NUCLEOTIDE SEQUENCE [LARGE SCALE GENOMIC DNA]</scope>
    <source>
        <strain evidence="7 8">DSM 10617</strain>
    </source>
</reference>
<comment type="caution">
    <text evidence="7">The sequence shown here is derived from an EMBL/GenBank/DDBJ whole genome shotgun (WGS) entry which is preliminary data.</text>
</comment>
<feature type="transmembrane region" description="Helical" evidence="5">
    <location>
        <begin position="249"/>
        <end position="270"/>
    </location>
</feature>
<gene>
    <name evidence="7" type="ORF">EV685_2185</name>
</gene>
<dbReference type="InterPro" id="IPR020846">
    <property type="entry name" value="MFS_dom"/>
</dbReference>
<dbReference type="InterPro" id="IPR011701">
    <property type="entry name" value="MFS"/>
</dbReference>
<feature type="transmembrane region" description="Helical" evidence="5">
    <location>
        <begin position="81"/>
        <end position="97"/>
    </location>
</feature>
<evidence type="ECO:0000256" key="3">
    <source>
        <dbReference type="ARBA" id="ARBA00022989"/>
    </source>
</evidence>
<accession>A0A4Q7LKR1</accession>
<keyword evidence="4 5" id="KW-0472">Membrane</keyword>
<evidence type="ECO:0000313" key="8">
    <source>
        <dbReference type="Proteomes" id="UP000293433"/>
    </source>
</evidence>
<feature type="transmembrane region" description="Helical" evidence="5">
    <location>
        <begin position="208"/>
        <end position="229"/>
    </location>
</feature>
<feature type="transmembrane region" description="Helical" evidence="5">
    <location>
        <begin position="169"/>
        <end position="187"/>
    </location>
</feature>
<feature type="transmembrane region" description="Helical" evidence="5">
    <location>
        <begin position="306"/>
        <end position="324"/>
    </location>
</feature>
<keyword evidence="8" id="KW-1185">Reference proteome</keyword>
<dbReference type="PANTHER" id="PTHR23514:SF13">
    <property type="entry name" value="INNER MEMBRANE PROTEIN YBJJ"/>
    <property type="match status" value="1"/>
</dbReference>
<name>A0A4Q7LKR1_9BURK</name>
<dbReference type="InterPro" id="IPR036259">
    <property type="entry name" value="MFS_trans_sf"/>
</dbReference>
<evidence type="ECO:0000256" key="5">
    <source>
        <dbReference type="SAM" id="Phobius"/>
    </source>
</evidence>
<dbReference type="Pfam" id="PF07690">
    <property type="entry name" value="MFS_1"/>
    <property type="match status" value="1"/>
</dbReference>
<comment type="subcellular location">
    <subcellularLocation>
        <location evidence="1">Membrane</location>
        <topology evidence="1">Multi-pass membrane protein</topology>
    </subcellularLocation>
</comment>
<evidence type="ECO:0000256" key="4">
    <source>
        <dbReference type="ARBA" id="ARBA00023136"/>
    </source>
</evidence>
<feature type="transmembrane region" description="Helical" evidence="5">
    <location>
        <begin position="282"/>
        <end position="300"/>
    </location>
</feature>
<dbReference type="Proteomes" id="UP000293433">
    <property type="component" value="Unassembled WGS sequence"/>
</dbReference>